<reference evidence="2 3" key="1">
    <citation type="submission" date="2024-12" db="EMBL/GenBank/DDBJ databases">
        <title>Forecasting of Potato common scab and diversities of Pathogenic streptomyces spp. in china.</title>
        <authorList>
            <person name="Handique U."/>
            <person name="Wu J."/>
        </authorList>
    </citation>
    <scope>NUCLEOTIDE SEQUENCE [LARGE SCALE GENOMIC DNA]</scope>
    <source>
        <strain evidence="2 3">ZRIMU1530</strain>
    </source>
</reference>
<evidence type="ECO:0000313" key="3">
    <source>
        <dbReference type="Proteomes" id="UP001631957"/>
    </source>
</evidence>
<feature type="compositionally biased region" description="Pro residues" evidence="1">
    <location>
        <begin position="35"/>
        <end position="52"/>
    </location>
</feature>
<evidence type="ECO:0000313" key="2">
    <source>
        <dbReference type="EMBL" id="MFM9609083.1"/>
    </source>
</evidence>
<feature type="region of interest" description="Disordered" evidence="1">
    <location>
        <begin position="247"/>
        <end position="266"/>
    </location>
</feature>
<dbReference type="RefSeq" id="WP_409120996.1">
    <property type="nucleotide sequence ID" value="NZ_JBJVNI010000005.1"/>
</dbReference>
<dbReference type="GO" id="GO:0016853">
    <property type="term" value="F:isomerase activity"/>
    <property type="evidence" value="ECO:0007669"/>
    <property type="project" value="UniProtKB-KW"/>
</dbReference>
<comment type="caution">
    <text evidence="2">The sequence shown here is derived from an EMBL/GenBank/DDBJ whole genome shotgun (WGS) entry which is preliminary data.</text>
</comment>
<dbReference type="Proteomes" id="UP001631957">
    <property type="component" value="Unassembled WGS sequence"/>
</dbReference>
<evidence type="ECO:0000256" key="1">
    <source>
        <dbReference type="SAM" id="MobiDB-lite"/>
    </source>
</evidence>
<feature type="compositionally biased region" description="Low complexity" evidence="1">
    <location>
        <begin position="1"/>
        <end position="10"/>
    </location>
</feature>
<name>A0ABW9HQH3_9ACTN</name>
<organism evidence="2 3">
    <name type="scientific">Streptomyces niveiscabiei</name>
    <dbReference type="NCBI Taxonomy" id="164115"/>
    <lineage>
        <taxon>Bacteria</taxon>
        <taxon>Bacillati</taxon>
        <taxon>Actinomycetota</taxon>
        <taxon>Actinomycetes</taxon>
        <taxon>Kitasatosporales</taxon>
        <taxon>Streptomycetaceae</taxon>
        <taxon>Streptomyces</taxon>
    </lineage>
</organism>
<accession>A0ABW9HQH3</accession>
<protein>
    <submittedName>
        <fullName evidence="2">Peptidyl-prolyl cis-trans isomerase</fullName>
    </submittedName>
</protein>
<keyword evidence="2" id="KW-0413">Isomerase</keyword>
<proteinExistence type="predicted"/>
<dbReference type="EMBL" id="JBJVNI010000005">
    <property type="protein sequence ID" value="MFM9609083.1"/>
    <property type="molecule type" value="Genomic_DNA"/>
</dbReference>
<sequence length="266" mass="28076">MSGEAVAAEAGVGGPAGPEGGSAGPEGGVQSAVPAVPPSGAPAVTPSPPPTPHPHDHRHPPLAATIAGSGVPASRVDAVLDAVPARERVARPEGLARDERQRRRWATQVVVVDELARRACVARGLAPPPELVPGRVLGVSGTDVADLGSIVAVALAHSAAARALLAALEGEQRVGEADVREYYERNPDRFLTPEALRRGVDPFRGAKARDLVPYARVRDGVEGELRRARGRQAFFDWLDRERAGVEYTHGHEHPGDPAHPDHEHRH</sequence>
<gene>
    <name evidence="2" type="ORF">ACKI18_10185</name>
</gene>
<feature type="compositionally biased region" description="Gly residues" evidence="1">
    <location>
        <begin position="11"/>
        <end position="27"/>
    </location>
</feature>
<feature type="region of interest" description="Disordered" evidence="1">
    <location>
        <begin position="1"/>
        <end position="62"/>
    </location>
</feature>
<keyword evidence="3" id="KW-1185">Reference proteome</keyword>